<protein>
    <recommendedName>
        <fullName evidence="1">DUF7768 domain-containing protein</fullName>
    </recommendedName>
</protein>
<feature type="domain" description="DUF7768" evidence="1">
    <location>
        <begin position="41"/>
        <end position="138"/>
    </location>
</feature>
<gene>
    <name evidence="2" type="ORF">SDC9_177455</name>
</gene>
<dbReference type="InterPro" id="IPR056670">
    <property type="entry name" value="DUF7768"/>
</dbReference>
<dbReference type="Pfam" id="PF24963">
    <property type="entry name" value="DUF7768"/>
    <property type="match status" value="1"/>
</dbReference>
<sequence length="147" mass="16632">MANVDNNYYNSEGYPDPTSYEAIRNIDRQIRASGRSPNYRPLVFICSSYAGQIEANVENARKYSRIAADRGYLPVAPHLLFPQFLDDSLEEERQLGVFMGLVLLTKCGEIWVFGSTISDGMALEIDKAIQRDMSVRYFTDNGKEVCT</sequence>
<evidence type="ECO:0000259" key="1">
    <source>
        <dbReference type="Pfam" id="PF24963"/>
    </source>
</evidence>
<reference evidence="2" key="1">
    <citation type="submission" date="2019-08" db="EMBL/GenBank/DDBJ databases">
        <authorList>
            <person name="Kucharzyk K."/>
            <person name="Murdoch R.W."/>
            <person name="Higgins S."/>
            <person name="Loffler F."/>
        </authorList>
    </citation>
    <scope>NUCLEOTIDE SEQUENCE</scope>
</reference>
<name>A0A645GT27_9ZZZZ</name>
<dbReference type="AlphaFoldDB" id="A0A645GT27"/>
<dbReference type="EMBL" id="VSSQ01080950">
    <property type="protein sequence ID" value="MPN29998.1"/>
    <property type="molecule type" value="Genomic_DNA"/>
</dbReference>
<proteinExistence type="predicted"/>
<dbReference type="Gene3D" id="3.40.50.10400">
    <property type="entry name" value="Hypothetical protein PA1492"/>
    <property type="match status" value="1"/>
</dbReference>
<organism evidence="2">
    <name type="scientific">bioreactor metagenome</name>
    <dbReference type="NCBI Taxonomy" id="1076179"/>
    <lineage>
        <taxon>unclassified sequences</taxon>
        <taxon>metagenomes</taxon>
        <taxon>ecological metagenomes</taxon>
    </lineage>
</organism>
<accession>A0A645GT27</accession>
<evidence type="ECO:0000313" key="2">
    <source>
        <dbReference type="EMBL" id="MPN29998.1"/>
    </source>
</evidence>
<comment type="caution">
    <text evidence="2">The sequence shown here is derived from an EMBL/GenBank/DDBJ whole genome shotgun (WGS) entry which is preliminary data.</text>
</comment>